<dbReference type="InterPro" id="IPR011990">
    <property type="entry name" value="TPR-like_helical_dom_sf"/>
</dbReference>
<dbReference type="SUPFAM" id="SSF48452">
    <property type="entry name" value="TPR-like"/>
    <property type="match status" value="1"/>
</dbReference>
<evidence type="ECO:0000313" key="2">
    <source>
        <dbReference type="Proteomes" id="UP001652623"/>
    </source>
</evidence>
<dbReference type="GeneID" id="107413736"/>
<dbReference type="PANTHER" id="PTHR36350:SF2">
    <property type="entry name" value="PROTEIN, PUTATIVE-RELATED"/>
    <property type="match status" value="1"/>
</dbReference>
<name>A0ABM3I8T1_ZIZJJ</name>
<feature type="compositionally biased region" description="Polar residues" evidence="1">
    <location>
        <begin position="291"/>
        <end position="304"/>
    </location>
</feature>
<evidence type="ECO:0000313" key="3">
    <source>
        <dbReference type="RefSeq" id="XP_048323406.1"/>
    </source>
</evidence>
<protein>
    <submittedName>
        <fullName evidence="3">Uncharacterized protein LOC107413736 isoform X1</fullName>
    </submittedName>
</protein>
<dbReference type="Proteomes" id="UP001652623">
    <property type="component" value="Chromosome 1"/>
</dbReference>
<dbReference type="RefSeq" id="XP_048323406.1">
    <property type="nucleotide sequence ID" value="XM_048467449.2"/>
</dbReference>
<organism evidence="2 3">
    <name type="scientific">Ziziphus jujuba</name>
    <name type="common">Chinese jujube</name>
    <name type="synonym">Ziziphus sativa</name>
    <dbReference type="NCBI Taxonomy" id="326968"/>
    <lineage>
        <taxon>Eukaryota</taxon>
        <taxon>Viridiplantae</taxon>
        <taxon>Streptophyta</taxon>
        <taxon>Embryophyta</taxon>
        <taxon>Tracheophyta</taxon>
        <taxon>Spermatophyta</taxon>
        <taxon>Magnoliopsida</taxon>
        <taxon>eudicotyledons</taxon>
        <taxon>Gunneridae</taxon>
        <taxon>Pentapetalae</taxon>
        <taxon>rosids</taxon>
        <taxon>fabids</taxon>
        <taxon>Rosales</taxon>
        <taxon>Rhamnaceae</taxon>
        <taxon>Paliureae</taxon>
        <taxon>Ziziphus</taxon>
    </lineage>
</organism>
<reference evidence="3" key="2">
    <citation type="submission" date="2025-08" db="UniProtKB">
        <authorList>
            <consortium name="RefSeq"/>
        </authorList>
    </citation>
    <scope>IDENTIFICATION</scope>
    <source>
        <tissue evidence="3">Seedling</tissue>
    </source>
</reference>
<dbReference type="Gene3D" id="1.25.40.10">
    <property type="entry name" value="Tetratricopeptide repeat domain"/>
    <property type="match status" value="1"/>
</dbReference>
<reference evidence="2" key="1">
    <citation type="submission" date="2025-05" db="UniProtKB">
        <authorList>
            <consortium name="RefSeq"/>
        </authorList>
    </citation>
    <scope>NUCLEOTIDE SEQUENCE [LARGE SCALE GENOMIC DNA]</scope>
</reference>
<dbReference type="PANTHER" id="PTHR36350">
    <property type="entry name" value="TRANSMEMBRANE PROTEIN"/>
    <property type="match status" value="1"/>
</dbReference>
<accession>A0ABM3I8T1</accession>
<feature type="region of interest" description="Disordered" evidence="1">
    <location>
        <begin position="271"/>
        <end position="310"/>
    </location>
</feature>
<keyword evidence="2" id="KW-1185">Reference proteome</keyword>
<proteinExistence type="predicted"/>
<evidence type="ECO:0000256" key="1">
    <source>
        <dbReference type="SAM" id="MobiDB-lite"/>
    </source>
</evidence>
<sequence>MDSALCLPFCPLHFRINKSSTTRVLLSKPHFTFDPSPLSSFPNGLGFRRQQRRTYSNVVFAMDRLSKPATKEKKGGNHEIVIGTVGASLVLACAVAMMGCSGKLSAKACQNSIPTPPGMADSVSTTKGALNSLLDTTVKLASPKVQSIRVNKKFDEVTKPSKDDVDNLKMEAVNLMKAGQGEVAAAKLWKLWKLYEQKNDPEPKHFVKMALVEILIAQGKYEEASKLLEVVPLPKGCEISDARPYLYKAILCIMNGDDKKAEIYWKMFTGQDQDDQSGGPNRREKDDPSGRLTQKNNNDQSGRFSSFWRR</sequence>
<gene>
    <name evidence="3" type="primary">LOC107413736</name>
</gene>